<organism evidence="2 3">
    <name type="scientific">Leucocoprinus leucothites</name>
    <dbReference type="NCBI Taxonomy" id="201217"/>
    <lineage>
        <taxon>Eukaryota</taxon>
        <taxon>Fungi</taxon>
        <taxon>Dikarya</taxon>
        <taxon>Basidiomycota</taxon>
        <taxon>Agaricomycotina</taxon>
        <taxon>Agaricomycetes</taxon>
        <taxon>Agaricomycetidae</taxon>
        <taxon>Agaricales</taxon>
        <taxon>Agaricineae</taxon>
        <taxon>Agaricaceae</taxon>
        <taxon>Leucocoprinus</taxon>
    </lineage>
</organism>
<dbReference type="EMBL" id="JAACJO010000013">
    <property type="protein sequence ID" value="KAF5351083.1"/>
    <property type="molecule type" value="Genomic_DNA"/>
</dbReference>
<feature type="region of interest" description="Disordered" evidence="1">
    <location>
        <begin position="172"/>
        <end position="259"/>
    </location>
</feature>
<feature type="compositionally biased region" description="Basic residues" evidence="1">
    <location>
        <begin position="226"/>
        <end position="235"/>
    </location>
</feature>
<sequence length="336" mass="37358">MASENLFFSLPQKTQKRIDSAFDSVCKKVTTKSSELDNLPAGGFIPEQGGFVRNDEGENFNAGGFIREEESDGGFLRDDSSALGGGFLIEDEDQHNAKLNSQIPLSLIPSALQRLDLPPDDDEILAVFRNAATGWTSSNNEANDLQEFGEEDQFVSRDDWRSVCAVLLEHNLEEHDTPGQDAVMAEPGMESDGGADSDEYRESEVEVEEREDDDGDYIEGPSTSATRRRTRRTTHKPPSSSPQSSTTSSDTQPRKLTSRQRHTCIDAYSLFFPTVSAEELLSQRIMIKDIQRAAKLLNEKLKAQDMVEMLETFSTSPDKSMDFEDFCGMMVKAKLA</sequence>
<feature type="compositionally biased region" description="Low complexity" evidence="1">
    <location>
        <begin position="236"/>
        <end position="251"/>
    </location>
</feature>
<dbReference type="OrthoDB" id="2530165at2759"/>
<dbReference type="Proteomes" id="UP000559027">
    <property type="component" value="Unassembled WGS sequence"/>
</dbReference>
<comment type="caution">
    <text evidence="2">The sequence shown here is derived from an EMBL/GenBank/DDBJ whole genome shotgun (WGS) entry which is preliminary data.</text>
</comment>
<proteinExistence type="predicted"/>
<evidence type="ECO:0000313" key="2">
    <source>
        <dbReference type="EMBL" id="KAF5351083.1"/>
    </source>
</evidence>
<keyword evidence="3" id="KW-1185">Reference proteome</keyword>
<dbReference type="Gene3D" id="1.10.238.10">
    <property type="entry name" value="EF-hand"/>
    <property type="match status" value="1"/>
</dbReference>
<evidence type="ECO:0000313" key="3">
    <source>
        <dbReference type="Proteomes" id="UP000559027"/>
    </source>
</evidence>
<dbReference type="SUPFAM" id="SSF47473">
    <property type="entry name" value="EF-hand"/>
    <property type="match status" value="1"/>
</dbReference>
<name>A0A8H5D1M3_9AGAR</name>
<gene>
    <name evidence="2" type="ORF">D9756_008454</name>
</gene>
<dbReference type="AlphaFoldDB" id="A0A8H5D1M3"/>
<dbReference type="InterPro" id="IPR011992">
    <property type="entry name" value="EF-hand-dom_pair"/>
</dbReference>
<evidence type="ECO:0000256" key="1">
    <source>
        <dbReference type="SAM" id="MobiDB-lite"/>
    </source>
</evidence>
<accession>A0A8H5D1M3</accession>
<protein>
    <submittedName>
        <fullName evidence="2">Uncharacterized protein</fullName>
    </submittedName>
</protein>
<feature type="compositionally biased region" description="Acidic residues" evidence="1">
    <location>
        <begin position="205"/>
        <end position="217"/>
    </location>
</feature>
<reference evidence="2 3" key="1">
    <citation type="journal article" date="2020" name="ISME J.">
        <title>Uncovering the hidden diversity of litter-decomposition mechanisms in mushroom-forming fungi.</title>
        <authorList>
            <person name="Floudas D."/>
            <person name="Bentzer J."/>
            <person name="Ahren D."/>
            <person name="Johansson T."/>
            <person name="Persson P."/>
            <person name="Tunlid A."/>
        </authorList>
    </citation>
    <scope>NUCLEOTIDE SEQUENCE [LARGE SCALE GENOMIC DNA]</scope>
    <source>
        <strain evidence="2 3">CBS 146.42</strain>
    </source>
</reference>